<dbReference type="PANTHER" id="PTHR30160">
    <property type="entry name" value="TETRAACYLDISACCHARIDE 4'-KINASE-RELATED"/>
    <property type="match status" value="1"/>
</dbReference>
<name>A0A4R4KBP2_9BACT</name>
<comment type="caution">
    <text evidence="3">The sequence shown here is derived from an EMBL/GenBank/DDBJ whole genome shotgun (WGS) entry which is preliminary data.</text>
</comment>
<dbReference type="Proteomes" id="UP000295706">
    <property type="component" value="Unassembled WGS sequence"/>
</dbReference>
<dbReference type="PANTHER" id="PTHR30160:SF1">
    <property type="entry name" value="LIPOPOLYSACCHARIDE 1,2-N-ACETYLGLUCOSAMINETRANSFERASE-RELATED"/>
    <property type="match status" value="1"/>
</dbReference>
<keyword evidence="2 3" id="KW-0808">Transferase</keyword>
<dbReference type="Gene3D" id="3.40.50.2000">
    <property type="entry name" value="Glycogen Phosphorylase B"/>
    <property type="match status" value="2"/>
</dbReference>
<evidence type="ECO:0000313" key="3">
    <source>
        <dbReference type="EMBL" id="TDB65314.1"/>
    </source>
</evidence>
<dbReference type="AlphaFoldDB" id="A0A4R4KBP2"/>
<dbReference type="OrthoDB" id="642366at2"/>
<dbReference type="InterPro" id="IPR051199">
    <property type="entry name" value="LPS_LOS_Heptosyltrfase"/>
</dbReference>
<accession>A0A4R4KBP2</accession>
<dbReference type="SUPFAM" id="SSF53756">
    <property type="entry name" value="UDP-Glycosyltransferase/glycogen phosphorylase"/>
    <property type="match status" value="1"/>
</dbReference>
<dbReference type="EMBL" id="SMJU01000006">
    <property type="protein sequence ID" value="TDB65314.1"/>
    <property type="molecule type" value="Genomic_DNA"/>
</dbReference>
<organism evidence="3 4">
    <name type="scientific">Arundinibacter roseus</name>
    <dbReference type="NCBI Taxonomy" id="2070510"/>
    <lineage>
        <taxon>Bacteria</taxon>
        <taxon>Pseudomonadati</taxon>
        <taxon>Bacteroidota</taxon>
        <taxon>Cytophagia</taxon>
        <taxon>Cytophagales</taxon>
        <taxon>Spirosomataceae</taxon>
        <taxon>Arundinibacter</taxon>
    </lineage>
</organism>
<dbReference type="GO" id="GO:0005829">
    <property type="term" value="C:cytosol"/>
    <property type="evidence" value="ECO:0007669"/>
    <property type="project" value="TreeGrafter"/>
</dbReference>
<evidence type="ECO:0000256" key="2">
    <source>
        <dbReference type="ARBA" id="ARBA00022679"/>
    </source>
</evidence>
<keyword evidence="1" id="KW-0328">Glycosyltransferase</keyword>
<dbReference type="GO" id="GO:0008713">
    <property type="term" value="F:ADP-heptose-lipopolysaccharide heptosyltransferase activity"/>
    <property type="evidence" value="ECO:0007669"/>
    <property type="project" value="TreeGrafter"/>
</dbReference>
<protein>
    <submittedName>
        <fullName evidence="3">ADP-heptose--LPS heptosyltransferase</fullName>
    </submittedName>
</protein>
<gene>
    <name evidence="3" type="ORF">EZE20_11490</name>
</gene>
<keyword evidence="4" id="KW-1185">Reference proteome</keyword>
<reference evidence="3 4" key="1">
    <citation type="submission" date="2019-02" db="EMBL/GenBank/DDBJ databases">
        <title>Arundinibacter roseus gen. nov., sp. nov., a new member of the family Cytophagaceae.</title>
        <authorList>
            <person name="Szuroczki S."/>
            <person name="Khayer B."/>
            <person name="Sproer C."/>
            <person name="Toumi M."/>
            <person name="Szabo A."/>
            <person name="Felfoldi T."/>
            <person name="Schumann P."/>
            <person name="Toth E."/>
        </authorList>
    </citation>
    <scope>NUCLEOTIDE SEQUENCE [LARGE SCALE GENOMIC DNA]</scope>
    <source>
        <strain evidence="3 4">DMA-k-7a</strain>
    </source>
</reference>
<dbReference type="CDD" id="cd03789">
    <property type="entry name" value="GT9_LPS_heptosyltransferase"/>
    <property type="match status" value="1"/>
</dbReference>
<dbReference type="GO" id="GO:0009244">
    <property type="term" value="P:lipopolysaccharide core region biosynthetic process"/>
    <property type="evidence" value="ECO:0007669"/>
    <property type="project" value="TreeGrafter"/>
</dbReference>
<proteinExistence type="predicted"/>
<sequence>MALEQFIALWTHRYHKYSHIARAHRKAWQAWSYFFWKKQSFPAGKQLIAIIRTEHFGDIIATEPLSRHIREEFPNAHLVWFVKPVFKELIETNPHVDEAFPEFCVTQRQTLLKTGVFDQIFELQFRNNNHCATCDVYVENPLAEAKGVNVHTYFNFGNLLSVFAQIAGLSQPRDDQPRLYLQQRHQLKVDALRLPDSFIVIHCQSNYTPKDWPKEQWNHLIYYLLEQYSFSIVEVGLSSNLSVRHPNFHSLTGKLSILETAEVIRRADYFIGLDSGPSHLANAAGTFGFVLMGSLNDFPAYNPFSGSYGRQENCVLIRQEGIPCAQLPFETVVEAIHAHMPAQVKS</sequence>
<evidence type="ECO:0000313" key="4">
    <source>
        <dbReference type="Proteomes" id="UP000295706"/>
    </source>
</evidence>
<dbReference type="RefSeq" id="WP_132117667.1">
    <property type="nucleotide sequence ID" value="NZ_SMJU01000006.1"/>
</dbReference>
<dbReference type="Pfam" id="PF01075">
    <property type="entry name" value="Glyco_transf_9"/>
    <property type="match status" value="1"/>
</dbReference>
<evidence type="ECO:0000256" key="1">
    <source>
        <dbReference type="ARBA" id="ARBA00022676"/>
    </source>
</evidence>
<dbReference type="InterPro" id="IPR002201">
    <property type="entry name" value="Glyco_trans_9"/>
</dbReference>